<organism evidence="2 3">
    <name type="scientific">Colocasia esculenta</name>
    <name type="common">Wild taro</name>
    <name type="synonym">Arum esculentum</name>
    <dbReference type="NCBI Taxonomy" id="4460"/>
    <lineage>
        <taxon>Eukaryota</taxon>
        <taxon>Viridiplantae</taxon>
        <taxon>Streptophyta</taxon>
        <taxon>Embryophyta</taxon>
        <taxon>Tracheophyta</taxon>
        <taxon>Spermatophyta</taxon>
        <taxon>Magnoliopsida</taxon>
        <taxon>Liliopsida</taxon>
        <taxon>Araceae</taxon>
        <taxon>Aroideae</taxon>
        <taxon>Colocasieae</taxon>
        <taxon>Colocasia</taxon>
    </lineage>
</organism>
<evidence type="ECO:0000256" key="1">
    <source>
        <dbReference type="SAM" id="MobiDB-lite"/>
    </source>
</evidence>
<feature type="region of interest" description="Disordered" evidence="1">
    <location>
        <begin position="197"/>
        <end position="217"/>
    </location>
</feature>
<feature type="non-terminal residue" evidence="2">
    <location>
        <position position="1"/>
    </location>
</feature>
<comment type="caution">
    <text evidence="2">The sequence shown here is derived from an EMBL/GenBank/DDBJ whole genome shotgun (WGS) entry which is preliminary data.</text>
</comment>
<sequence>LLSRSSRFDRAFGVVPWRAVVTGSRRLWASRQCRYHAWPPHRVLGAIGSKPRARPISISRPFYLFFSLSSSLAVSRCFSLLVVLVLRCGRAVRAGCVLGLSGAERRRSFLREGPNGVVLHVDCENSMLEFGMLPSPNGLVVPRFGVISGRDDSGTPPSTEDATYRGVVMMSRPVRPPLHRRDAQSFVRCSALEGLSRVRGETSQQRQGVRWAEETGR</sequence>
<reference evidence="2" key="1">
    <citation type="submission" date="2017-07" db="EMBL/GenBank/DDBJ databases">
        <title>Taro Niue Genome Assembly and Annotation.</title>
        <authorList>
            <person name="Atibalentja N."/>
            <person name="Keating K."/>
            <person name="Fields C.J."/>
        </authorList>
    </citation>
    <scope>NUCLEOTIDE SEQUENCE</scope>
    <source>
        <strain evidence="2">Niue_2</strain>
        <tissue evidence="2">Leaf</tissue>
    </source>
</reference>
<keyword evidence="3" id="KW-1185">Reference proteome</keyword>
<protein>
    <submittedName>
        <fullName evidence="2">Uncharacterized protein</fullName>
    </submittedName>
</protein>
<dbReference type="EMBL" id="NMUH01000292">
    <property type="protein sequence ID" value="MQL76318.1"/>
    <property type="molecule type" value="Genomic_DNA"/>
</dbReference>
<name>A0A843TXZ4_COLES</name>
<evidence type="ECO:0000313" key="3">
    <source>
        <dbReference type="Proteomes" id="UP000652761"/>
    </source>
</evidence>
<accession>A0A843TXZ4</accession>
<proteinExistence type="predicted"/>
<dbReference type="AlphaFoldDB" id="A0A843TXZ4"/>
<gene>
    <name evidence="2" type="ORF">Taro_008723</name>
</gene>
<dbReference type="Proteomes" id="UP000652761">
    <property type="component" value="Unassembled WGS sequence"/>
</dbReference>
<evidence type="ECO:0000313" key="2">
    <source>
        <dbReference type="EMBL" id="MQL76318.1"/>
    </source>
</evidence>